<evidence type="ECO:0000256" key="1">
    <source>
        <dbReference type="ARBA" id="ARBA00023125"/>
    </source>
</evidence>
<dbReference type="Pfam" id="PF03221">
    <property type="entry name" value="HTH_Tnp_Tc5"/>
    <property type="match status" value="1"/>
</dbReference>
<dbReference type="Proteomes" id="UP000789901">
    <property type="component" value="Unassembled WGS sequence"/>
</dbReference>
<dbReference type="SUPFAM" id="SSF46689">
    <property type="entry name" value="Homeodomain-like"/>
    <property type="match status" value="1"/>
</dbReference>
<dbReference type="InterPro" id="IPR009057">
    <property type="entry name" value="Homeodomain-like_sf"/>
</dbReference>
<dbReference type="Gene3D" id="1.10.10.60">
    <property type="entry name" value="Homeodomain-like"/>
    <property type="match status" value="1"/>
</dbReference>
<reference evidence="3 4" key="1">
    <citation type="submission" date="2021-06" db="EMBL/GenBank/DDBJ databases">
        <authorList>
            <person name="Kallberg Y."/>
            <person name="Tangrot J."/>
            <person name="Rosling A."/>
        </authorList>
    </citation>
    <scope>NUCLEOTIDE SEQUENCE [LARGE SCALE GENOMIC DNA]</scope>
    <source>
        <strain evidence="3 4">120-4 pot B 10/14</strain>
    </source>
</reference>
<evidence type="ECO:0000313" key="3">
    <source>
        <dbReference type="EMBL" id="CAG8839742.1"/>
    </source>
</evidence>
<gene>
    <name evidence="3" type="ORF">GMARGA_LOCUS34581</name>
</gene>
<feature type="non-terminal residue" evidence="3">
    <location>
        <position position="180"/>
    </location>
</feature>
<protein>
    <submittedName>
        <fullName evidence="3">14045_t:CDS:1</fullName>
    </submittedName>
</protein>
<dbReference type="EMBL" id="CAJVQB010061154">
    <property type="protein sequence ID" value="CAG8839742.1"/>
    <property type="molecule type" value="Genomic_DNA"/>
</dbReference>
<dbReference type="InterPro" id="IPR006600">
    <property type="entry name" value="HTH_CenpB_DNA-bd_dom"/>
</dbReference>
<name>A0ABN7WT04_GIGMA</name>
<keyword evidence="4" id="KW-1185">Reference proteome</keyword>
<sequence>NIAKKACTNSTKVWRNWSVCEKLIVIYYSKGAQNNKVTTRRFDIETKQVVTEKQYPLLERSLVEWIETLRNKQIAVSQKVVVIRAKQFAQTIEIKDAYSNIGDFRFSNTQWVGESWNDINPSIFRKAFKCCSISVATDGSEDDLVFDYKALSEDLKNANEESIRELNINDISSEEYEEAE</sequence>
<keyword evidence="1" id="KW-0238">DNA-binding</keyword>
<accession>A0ABN7WT04</accession>
<feature type="domain" description="HTH CENPB-type" evidence="2">
    <location>
        <begin position="55"/>
        <end position="109"/>
    </location>
</feature>
<evidence type="ECO:0000313" key="4">
    <source>
        <dbReference type="Proteomes" id="UP000789901"/>
    </source>
</evidence>
<comment type="caution">
    <text evidence="3">The sequence shown here is derived from an EMBL/GenBank/DDBJ whole genome shotgun (WGS) entry which is preliminary data.</text>
</comment>
<proteinExistence type="predicted"/>
<evidence type="ECO:0000259" key="2">
    <source>
        <dbReference type="Pfam" id="PF03221"/>
    </source>
</evidence>
<organism evidence="3 4">
    <name type="scientific">Gigaspora margarita</name>
    <dbReference type="NCBI Taxonomy" id="4874"/>
    <lineage>
        <taxon>Eukaryota</taxon>
        <taxon>Fungi</taxon>
        <taxon>Fungi incertae sedis</taxon>
        <taxon>Mucoromycota</taxon>
        <taxon>Glomeromycotina</taxon>
        <taxon>Glomeromycetes</taxon>
        <taxon>Diversisporales</taxon>
        <taxon>Gigasporaceae</taxon>
        <taxon>Gigaspora</taxon>
    </lineage>
</organism>
<feature type="non-terminal residue" evidence="3">
    <location>
        <position position="1"/>
    </location>
</feature>